<evidence type="ECO:0000259" key="16">
    <source>
        <dbReference type="PROSITE" id="PS51747"/>
    </source>
</evidence>
<keyword evidence="8 14" id="KW-0862">Zinc</keyword>
<evidence type="ECO:0000256" key="8">
    <source>
        <dbReference type="ARBA" id="ARBA00022833"/>
    </source>
</evidence>
<dbReference type="PANTHER" id="PTHR11644">
    <property type="entry name" value="CYTIDINE DEAMINASE"/>
    <property type="match status" value="1"/>
</dbReference>
<reference evidence="17" key="1">
    <citation type="submission" date="2020-10" db="EMBL/GenBank/DDBJ databases">
        <authorList>
            <person name="Gilroy R."/>
        </authorList>
    </citation>
    <scope>NUCLEOTIDE SEQUENCE</scope>
    <source>
        <strain evidence="17">2889</strain>
    </source>
</reference>
<evidence type="ECO:0000256" key="6">
    <source>
        <dbReference type="ARBA" id="ARBA00022723"/>
    </source>
</evidence>
<keyword evidence="7 15" id="KW-0378">Hydrolase</keyword>
<dbReference type="PROSITE" id="PS51747">
    <property type="entry name" value="CYT_DCMP_DEAMINASES_2"/>
    <property type="match status" value="1"/>
</dbReference>
<comment type="function">
    <text evidence="2 15">This enzyme scavenges exogenous and endogenous cytidine and 2'-deoxycytidine for UMP synthesis.</text>
</comment>
<dbReference type="CDD" id="cd01283">
    <property type="entry name" value="cytidine_deaminase"/>
    <property type="match status" value="1"/>
</dbReference>
<evidence type="ECO:0000256" key="14">
    <source>
        <dbReference type="PIRSR" id="PIRSR606262-3"/>
    </source>
</evidence>
<dbReference type="GO" id="GO:0005829">
    <property type="term" value="C:cytosol"/>
    <property type="evidence" value="ECO:0007669"/>
    <property type="project" value="TreeGrafter"/>
</dbReference>
<dbReference type="Gene3D" id="3.40.140.10">
    <property type="entry name" value="Cytidine Deaminase, domain 2"/>
    <property type="match status" value="1"/>
</dbReference>
<gene>
    <name evidence="17" type="primary">cdd</name>
    <name evidence="17" type="ORF">IAB08_04530</name>
</gene>
<comment type="catalytic activity">
    <reaction evidence="11 15">
        <text>cytidine + H2O + H(+) = uridine + NH4(+)</text>
        <dbReference type="Rhea" id="RHEA:16069"/>
        <dbReference type="ChEBI" id="CHEBI:15377"/>
        <dbReference type="ChEBI" id="CHEBI:15378"/>
        <dbReference type="ChEBI" id="CHEBI:16704"/>
        <dbReference type="ChEBI" id="CHEBI:17562"/>
        <dbReference type="ChEBI" id="CHEBI:28938"/>
        <dbReference type="EC" id="3.5.4.5"/>
    </reaction>
</comment>
<proteinExistence type="inferred from homology"/>
<evidence type="ECO:0000256" key="9">
    <source>
        <dbReference type="ARBA" id="ARBA00032005"/>
    </source>
</evidence>
<evidence type="ECO:0000313" key="18">
    <source>
        <dbReference type="Proteomes" id="UP000823612"/>
    </source>
</evidence>
<sequence length="160" mass="17636">MDKKLDIPYQEYDDEMQLASEDRELLRRADEMVDKAYAPYSGFRVGAALRLEDGTIVTGSNQENAAYPSGLCAERVAVFSASANYPDKAIEALAITANSKQAVNHPVAPCGACRQAILEYEHKFKHPIRVILRGTTGKIVVLDSIQGLLPFQFTKDDMGL</sequence>
<evidence type="ECO:0000256" key="12">
    <source>
        <dbReference type="PIRSR" id="PIRSR606262-1"/>
    </source>
</evidence>
<accession>A0A9D9DWD9</accession>
<evidence type="ECO:0000256" key="15">
    <source>
        <dbReference type="RuleBase" id="RU364006"/>
    </source>
</evidence>
<dbReference type="Pfam" id="PF00383">
    <property type="entry name" value="dCMP_cyt_deam_1"/>
    <property type="match status" value="1"/>
</dbReference>
<evidence type="ECO:0000256" key="7">
    <source>
        <dbReference type="ARBA" id="ARBA00022801"/>
    </source>
</evidence>
<dbReference type="GO" id="GO:0008270">
    <property type="term" value="F:zinc ion binding"/>
    <property type="evidence" value="ECO:0007669"/>
    <property type="project" value="UniProtKB-UniRule"/>
</dbReference>
<evidence type="ECO:0000256" key="4">
    <source>
        <dbReference type="ARBA" id="ARBA00012783"/>
    </source>
</evidence>
<evidence type="ECO:0000313" key="17">
    <source>
        <dbReference type="EMBL" id="MBO8432539.1"/>
    </source>
</evidence>
<name>A0A9D9DWD9_9BACT</name>
<dbReference type="GO" id="GO:0042802">
    <property type="term" value="F:identical protein binding"/>
    <property type="evidence" value="ECO:0007669"/>
    <property type="project" value="UniProtKB-ARBA"/>
</dbReference>
<comment type="caution">
    <text evidence="17">The sequence shown here is derived from an EMBL/GenBank/DDBJ whole genome shotgun (WGS) entry which is preliminary data.</text>
</comment>
<comment type="similarity">
    <text evidence="3 15">Belongs to the cytidine and deoxycytidylate deaminase family.</text>
</comment>
<feature type="binding site" evidence="14">
    <location>
        <position position="72"/>
    </location>
    <ligand>
        <name>Zn(2+)</name>
        <dbReference type="ChEBI" id="CHEBI:29105"/>
        <note>catalytic</note>
    </ligand>
</feature>
<feature type="active site" description="Proton donor" evidence="12">
    <location>
        <position position="74"/>
    </location>
</feature>
<dbReference type="InterPro" id="IPR002125">
    <property type="entry name" value="CMP_dCMP_dom"/>
</dbReference>
<dbReference type="SUPFAM" id="SSF53927">
    <property type="entry name" value="Cytidine deaminase-like"/>
    <property type="match status" value="1"/>
</dbReference>
<dbReference type="InterPro" id="IPR016193">
    <property type="entry name" value="Cytidine_deaminase-like"/>
</dbReference>
<evidence type="ECO:0000256" key="1">
    <source>
        <dbReference type="ARBA" id="ARBA00001947"/>
    </source>
</evidence>
<keyword evidence="6 14" id="KW-0479">Metal-binding</keyword>
<dbReference type="EC" id="3.5.4.5" evidence="4 15"/>
<feature type="domain" description="CMP/dCMP-type deaminase" evidence="16">
    <location>
        <begin position="20"/>
        <end position="156"/>
    </location>
</feature>
<feature type="binding site" evidence="14">
    <location>
        <position position="113"/>
    </location>
    <ligand>
        <name>Zn(2+)</name>
        <dbReference type="ChEBI" id="CHEBI:29105"/>
        <note>catalytic</note>
    </ligand>
</feature>
<dbReference type="NCBIfam" id="NF004064">
    <property type="entry name" value="PRK05578.1"/>
    <property type="match status" value="1"/>
</dbReference>
<dbReference type="EMBL" id="JADIMZ010000067">
    <property type="protein sequence ID" value="MBO8432539.1"/>
    <property type="molecule type" value="Genomic_DNA"/>
</dbReference>
<dbReference type="InterPro" id="IPR006262">
    <property type="entry name" value="Cyt_deam_tetra"/>
</dbReference>
<evidence type="ECO:0000256" key="2">
    <source>
        <dbReference type="ARBA" id="ARBA00003949"/>
    </source>
</evidence>
<dbReference type="GO" id="GO:0072527">
    <property type="term" value="P:pyrimidine-containing compound metabolic process"/>
    <property type="evidence" value="ECO:0007669"/>
    <property type="project" value="UniProtKB-ARBA"/>
</dbReference>
<evidence type="ECO:0000256" key="5">
    <source>
        <dbReference type="ARBA" id="ARBA00018266"/>
    </source>
</evidence>
<reference evidence="17" key="2">
    <citation type="journal article" date="2021" name="PeerJ">
        <title>Extensive microbial diversity within the chicken gut microbiome revealed by metagenomics and culture.</title>
        <authorList>
            <person name="Gilroy R."/>
            <person name="Ravi A."/>
            <person name="Getino M."/>
            <person name="Pursley I."/>
            <person name="Horton D.L."/>
            <person name="Alikhan N.F."/>
            <person name="Baker D."/>
            <person name="Gharbi K."/>
            <person name="Hall N."/>
            <person name="Watson M."/>
            <person name="Adriaenssens E.M."/>
            <person name="Foster-Nyarko E."/>
            <person name="Jarju S."/>
            <person name="Secka A."/>
            <person name="Antonio M."/>
            <person name="Oren A."/>
            <person name="Chaudhuri R.R."/>
            <person name="La Ragione R."/>
            <person name="Hildebrand F."/>
            <person name="Pallen M.J."/>
        </authorList>
    </citation>
    <scope>NUCLEOTIDE SEQUENCE</scope>
    <source>
        <strain evidence="17">2889</strain>
    </source>
</reference>
<organism evidence="17 18">
    <name type="scientific">Candidatus Pullibacteroides excrementavium</name>
    <dbReference type="NCBI Taxonomy" id="2840905"/>
    <lineage>
        <taxon>Bacteria</taxon>
        <taxon>Pseudomonadati</taxon>
        <taxon>Bacteroidota</taxon>
        <taxon>Bacteroidia</taxon>
        <taxon>Bacteroidales</taxon>
        <taxon>Candidatus Pullibacteroides</taxon>
    </lineage>
</organism>
<dbReference type="PANTHER" id="PTHR11644:SF2">
    <property type="entry name" value="CYTIDINE DEAMINASE"/>
    <property type="match status" value="1"/>
</dbReference>
<feature type="binding site" evidence="14">
    <location>
        <position position="110"/>
    </location>
    <ligand>
        <name>Zn(2+)</name>
        <dbReference type="ChEBI" id="CHEBI:29105"/>
        <note>catalytic</note>
    </ligand>
</feature>
<dbReference type="GO" id="GO:0004126">
    <property type="term" value="F:cytidine deaminase activity"/>
    <property type="evidence" value="ECO:0007669"/>
    <property type="project" value="UniProtKB-UniRule"/>
</dbReference>
<feature type="binding site" evidence="13">
    <location>
        <begin position="61"/>
        <end position="67"/>
    </location>
    <ligand>
        <name>substrate</name>
    </ligand>
</feature>
<evidence type="ECO:0000256" key="11">
    <source>
        <dbReference type="ARBA" id="ARBA00049558"/>
    </source>
</evidence>
<dbReference type="AlphaFoldDB" id="A0A9D9DWD9"/>
<dbReference type="NCBIfam" id="TIGR01354">
    <property type="entry name" value="cyt_deam_tetra"/>
    <property type="match status" value="1"/>
</dbReference>
<evidence type="ECO:0000256" key="10">
    <source>
        <dbReference type="ARBA" id="ARBA00049252"/>
    </source>
</evidence>
<evidence type="ECO:0000256" key="13">
    <source>
        <dbReference type="PIRSR" id="PIRSR606262-2"/>
    </source>
</evidence>
<dbReference type="PROSITE" id="PS00903">
    <property type="entry name" value="CYT_DCMP_DEAMINASES_1"/>
    <property type="match status" value="1"/>
</dbReference>
<dbReference type="Proteomes" id="UP000823612">
    <property type="component" value="Unassembled WGS sequence"/>
</dbReference>
<comment type="catalytic activity">
    <reaction evidence="10 15">
        <text>2'-deoxycytidine + H2O + H(+) = 2'-deoxyuridine + NH4(+)</text>
        <dbReference type="Rhea" id="RHEA:13433"/>
        <dbReference type="ChEBI" id="CHEBI:15377"/>
        <dbReference type="ChEBI" id="CHEBI:15378"/>
        <dbReference type="ChEBI" id="CHEBI:15698"/>
        <dbReference type="ChEBI" id="CHEBI:16450"/>
        <dbReference type="ChEBI" id="CHEBI:28938"/>
        <dbReference type="EC" id="3.5.4.5"/>
    </reaction>
</comment>
<comment type="cofactor">
    <cofactor evidence="1 14 15">
        <name>Zn(2+)</name>
        <dbReference type="ChEBI" id="CHEBI:29105"/>
    </cofactor>
</comment>
<dbReference type="InterPro" id="IPR016192">
    <property type="entry name" value="APOBEC/CMP_deaminase_Zn-bd"/>
</dbReference>
<evidence type="ECO:0000256" key="3">
    <source>
        <dbReference type="ARBA" id="ARBA00006576"/>
    </source>
</evidence>
<protein>
    <recommendedName>
        <fullName evidence="5 15">Cytidine deaminase</fullName>
        <ecNumber evidence="4 15">3.5.4.5</ecNumber>
    </recommendedName>
    <alternativeName>
        <fullName evidence="9 15">Cytidine aminohydrolase</fullName>
    </alternativeName>
</protein>
<dbReference type="InterPro" id="IPR050202">
    <property type="entry name" value="Cyt/Deoxycyt_deaminase"/>
</dbReference>
<dbReference type="GO" id="GO:0055086">
    <property type="term" value="P:nucleobase-containing small molecule metabolic process"/>
    <property type="evidence" value="ECO:0007669"/>
    <property type="project" value="UniProtKB-ARBA"/>
</dbReference>